<protein>
    <submittedName>
        <fullName evidence="6">ABC-2 type transport system ATP-binding protein</fullName>
    </submittedName>
</protein>
<dbReference type="GO" id="GO:0005524">
    <property type="term" value="F:ATP binding"/>
    <property type="evidence" value="ECO:0007669"/>
    <property type="project" value="UniProtKB-KW"/>
</dbReference>
<evidence type="ECO:0000256" key="3">
    <source>
        <dbReference type="ARBA" id="ARBA00022741"/>
    </source>
</evidence>
<dbReference type="SUPFAM" id="SSF52540">
    <property type="entry name" value="P-loop containing nucleoside triphosphate hydrolases"/>
    <property type="match status" value="1"/>
</dbReference>
<evidence type="ECO:0000259" key="5">
    <source>
        <dbReference type="PROSITE" id="PS50893"/>
    </source>
</evidence>
<keyword evidence="2" id="KW-0813">Transport</keyword>
<name>A0ABS4U6H8_9CORY</name>
<proteinExistence type="inferred from homology"/>
<gene>
    <name evidence="6" type="ORF">JOF33_000523</name>
</gene>
<evidence type="ECO:0000313" key="7">
    <source>
        <dbReference type="Proteomes" id="UP001519305"/>
    </source>
</evidence>
<dbReference type="PROSITE" id="PS00211">
    <property type="entry name" value="ABC_TRANSPORTER_1"/>
    <property type="match status" value="1"/>
</dbReference>
<dbReference type="PANTHER" id="PTHR43335">
    <property type="entry name" value="ABC TRANSPORTER, ATP-BINDING PROTEIN"/>
    <property type="match status" value="1"/>
</dbReference>
<keyword evidence="3" id="KW-0547">Nucleotide-binding</keyword>
<evidence type="ECO:0000256" key="4">
    <source>
        <dbReference type="ARBA" id="ARBA00022840"/>
    </source>
</evidence>
<dbReference type="EMBL" id="JAGINY010000001">
    <property type="protein sequence ID" value="MBP2331824.1"/>
    <property type="molecule type" value="Genomic_DNA"/>
</dbReference>
<dbReference type="PROSITE" id="PS50893">
    <property type="entry name" value="ABC_TRANSPORTER_2"/>
    <property type="match status" value="1"/>
</dbReference>
<dbReference type="Gene3D" id="3.40.50.300">
    <property type="entry name" value="P-loop containing nucleotide triphosphate hydrolases"/>
    <property type="match status" value="1"/>
</dbReference>
<evidence type="ECO:0000256" key="1">
    <source>
        <dbReference type="ARBA" id="ARBA00005417"/>
    </source>
</evidence>
<dbReference type="SMART" id="SM00382">
    <property type="entry name" value="AAA"/>
    <property type="match status" value="1"/>
</dbReference>
<dbReference type="InterPro" id="IPR003593">
    <property type="entry name" value="AAA+_ATPase"/>
</dbReference>
<feature type="domain" description="ABC transporter" evidence="5">
    <location>
        <begin position="2"/>
        <end position="227"/>
    </location>
</feature>
<keyword evidence="7" id="KW-1185">Reference proteome</keyword>
<dbReference type="InterPro" id="IPR027417">
    <property type="entry name" value="P-loop_NTPase"/>
</dbReference>
<reference evidence="6 7" key="1">
    <citation type="submission" date="2021-03" db="EMBL/GenBank/DDBJ databases">
        <title>Sequencing the genomes of 1000 actinobacteria strains.</title>
        <authorList>
            <person name="Klenk H.-P."/>
        </authorList>
    </citation>
    <scope>NUCLEOTIDE SEQUENCE [LARGE SCALE GENOMIC DNA]</scope>
    <source>
        <strain evidence="6 7">DSM 44506</strain>
    </source>
</reference>
<evidence type="ECO:0000313" key="6">
    <source>
        <dbReference type="EMBL" id="MBP2331824.1"/>
    </source>
</evidence>
<dbReference type="RefSeq" id="WP_209652073.1">
    <property type="nucleotide sequence ID" value="NZ_CP047357.1"/>
</dbReference>
<dbReference type="CDD" id="cd03268">
    <property type="entry name" value="ABC_BcrA_bacitracin_resist"/>
    <property type="match status" value="1"/>
</dbReference>
<comment type="similarity">
    <text evidence="1">Belongs to the ABC transporter superfamily.</text>
</comment>
<keyword evidence="4 6" id="KW-0067">ATP-binding</keyword>
<dbReference type="Proteomes" id="UP001519305">
    <property type="component" value="Unassembled WGS sequence"/>
</dbReference>
<sequence length="253" mass="27079">MFEIRNLTKSYGRTRIIDDLSFTVPNGAVTGFLGPNGSGKSTTMRCMLGLDRIDRGEALIDGRPLTGYRAPARVVGAMLDAGWMNPKLTARGHLRTVARAAALDDTRVDDCLALVGLESVAGKRIGGFSLGMKQRLGLATAMLGDPTHLVLDEPVNGLDPDGIRWIRKSIRAFADEGRSVLVSSHLLSEMEVTADRLVIIGKGRLVGEWDKDELLRGHASLEEAYWSVASEHAEYGTAADSATAGNYPGTAAA</sequence>
<dbReference type="InterPro" id="IPR017871">
    <property type="entry name" value="ABC_transporter-like_CS"/>
</dbReference>
<dbReference type="InterPro" id="IPR003439">
    <property type="entry name" value="ABC_transporter-like_ATP-bd"/>
</dbReference>
<dbReference type="PANTHER" id="PTHR43335:SF4">
    <property type="entry name" value="ABC TRANSPORTER, ATP-BINDING PROTEIN"/>
    <property type="match status" value="1"/>
</dbReference>
<organism evidence="6 7">
    <name type="scientific">Corynebacterium freneyi</name>
    <dbReference type="NCBI Taxonomy" id="134034"/>
    <lineage>
        <taxon>Bacteria</taxon>
        <taxon>Bacillati</taxon>
        <taxon>Actinomycetota</taxon>
        <taxon>Actinomycetes</taxon>
        <taxon>Mycobacteriales</taxon>
        <taxon>Corynebacteriaceae</taxon>
        <taxon>Corynebacterium</taxon>
    </lineage>
</organism>
<accession>A0ABS4U6H8</accession>
<dbReference type="Pfam" id="PF00005">
    <property type="entry name" value="ABC_tran"/>
    <property type="match status" value="1"/>
</dbReference>
<comment type="caution">
    <text evidence="6">The sequence shown here is derived from an EMBL/GenBank/DDBJ whole genome shotgun (WGS) entry which is preliminary data.</text>
</comment>
<evidence type="ECO:0000256" key="2">
    <source>
        <dbReference type="ARBA" id="ARBA00022448"/>
    </source>
</evidence>